<name>A0ABS1KMW0_9BACT</name>
<dbReference type="SMART" id="SM00633">
    <property type="entry name" value="Glyco_10"/>
    <property type="match status" value="1"/>
</dbReference>
<evidence type="ECO:0000256" key="2">
    <source>
        <dbReference type="ARBA" id="ARBA00022651"/>
    </source>
</evidence>
<comment type="similarity">
    <text evidence="8">Belongs to the glycosyl hydrolase 10 (cellulase F) family.</text>
</comment>
<evidence type="ECO:0000256" key="4">
    <source>
        <dbReference type="ARBA" id="ARBA00023277"/>
    </source>
</evidence>
<dbReference type="PANTHER" id="PTHR43772:SF2">
    <property type="entry name" value="PUTATIVE (AFU_ORTHOLOGUE AFUA_2G04480)-RELATED"/>
    <property type="match status" value="1"/>
</dbReference>
<dbReference type="Gene3D" id="3.20.20.80">
    <property type="entry name" value="Glycosidases"/>
    <property type="match status" value="1"/>
</dbReference>
<dbReference type="PANTHER" id="PTHR43772">
    <property type="entry name" value="ENDO-1,4-BETA-XYLANASE"/>
    <property type="match status" value="1"/>
</dbReference>
<keyword evidence="9" id="KW-0732">Signal</keyword>
<dbReference type="CDD" id="cd18619">
    <property type="entry name" value="GH43_CoXyl43_like"/>
    <property type="match status" value="1"/>
</dbReference>
<keyword evidence="4 8" id="KW-0119">Carbohydrate metabolism</keyword>
<keyword evidence="6 8" id="KW-0624">Polysaccharide degradation</keyword>
<evidence type="ECO:0000259" key="10">
    <source>
        <dbReference type="PROSITE" id="PS51760"/>
    </source>
</evidence>
<keyword evidence="3 8" id="KW-0378">Hydrolase</keyword>
<comment type="catalytic activity">
    <reaction evidence="8">
        <text>Endohydrolysis of (1-&gt;4)-beta-D-xylosidic linkages in xylans.</text>
        <dbReference type="EC" id="3.2.1.8"/>
    </reaction>
</comment>
<dbReference type="EMBL" id="JAERRB010000001">
    <property type="protein sequence ID" value="MBL0740675.1"/>
    <property type="molecule type" value="Genomic_DNA"/>
</dbReference>
<dbReference type="InterPro" id="IPR023296">
    <property type="entry name" value="Glyco_hydro_beta-prop_sf"/>
</dbReference>
<dbReference type="PROSITE" id="PS51760">
    <property type="entry name" value="GH10_2"/>
    <property type="match status" value="1"/>
</dbReference>
<dbReference type="RefSeq" id="WP_202007998.1">
    <property type="nucleotide sequence ID" value="NZ_JAERRB010000001.1"/>
</dbReference>
<keyword evidence="12" id="KW-1185">Reference proteome</keyword>
<evidence type="ECO:0000256" key="8">
    <source>
        <dbReference type="RuleBase" id="RU361174"/>
    </source>
</evidence>
<accession>A0ABS1KMW0</accession>
<reference evidence="11 12" key="1">
    <citation type="submission" date="2021-01" db="EMBL/GenBank/DDBJ databases">
        <title>Chryseolinea sp. Jin1 Genome sequencing and assembly.</title>
        <authorList>
            <person name="Kim I."/>
        </authorList>
    </citation>
    <scope>NUCLEOTIDE SEQUENCE [LARGE SCALE GENOMIC DNA]</scope>
    <source>
        <strain evidence="11 12">Jin1</strain>
    </source>
</reference>
<evidence type="ECO:0000313" key="11">
    <source>
        <dbReference type="EMBL" id="MBL0740675.1"/>
    </source>
</evidence>
<dbReference type="InterPro" id="IPR006710">
    <property type="entry name" value="Glyco_hydro_43"/>
</dbReference>
<keyword evidence="2" id="KW-0858">Xylan degradation</keyword>
<evidence type="ECO:0000256" key="9">
    <source>
        <dbReference type="SAM" id="SignalP"/>
    </source>
</evidence>
<evidence type="ECO:0000313" key="12">
    <source>
        <dbReference type="Proteomes" id="UP000613030"/>
    </source>
</evidence>
<comment type="similarity">
    <text evidence="1">Belongs to the glycosyl hydrolase 43 family.</text>
</comment>
<dbReference type="InterPro" id="IPR017853">
    <property type="entry name" value="GH"/>
</dbReference>
<dbReference type="InterPro" id="IPR001000">
    <property type="entry name" value="GH10_dom"/>
</dbReference>
<organism evidence="11 12">
    <name type="scientific">Chryseolinea lacunae</name>
    <dbReference type="NCBI Taxonomy" id="2801331"/>
    <lineage>
        <taxon>Bacteria</taxon>
        <taxon>Pseudomonadati</taxon>
        <taxon>Bacteroidota</taxon>
        <taxon>Cytophagia</taxon>
        <taxon>Cytophagales</taxon>
        <taxon>Fulvivirgaceae</taxon>
        <taxon>Chryseolinea</taxon>
    </lineage>
</organism>
<feature type="domain" description="GH10" evidence="10">
    <location>
        <begin position="345"/>
        <end position="681"/>
    </location>
</feature>
<dbReference type="InterPro" id="IPR031158">
    <property type="entry name" value="GH10_AS"/>
</dbReference>
<sequence length="681" mass="77939">MKKIVWLAMLLVAPMLVATAQKFATEPLVDHLYTADPSAHVFNGKIYIYPSHDIESNTAEDDEGGHFDMKDYHVLSMGYVGGKVTDHGVALDIKNIPWVSRQLWAPDAAYANNTYYLYFPAKDKEGIFRIGVATSKNPEGPFVAEKKPMGRSYSIDPCVFKDDDGTFYMYFGGIWGGQLQRWDDHKYNPKGALRKPDEQAVLPRIAKLSKDMKSFQGEVGEIALVDENKKLFQEKQNDKRFFEAAWVHKYKGKYYFSYSTGDTHNICYAIGNSPYGPFVYKGVLLKPVAGWTNHHSIVETNGKWYLFYHDVQRSGKTHLRNIKVAELTYNADGTIQTVSSFVSDVASDKGLKDYYKDYFPVGVAVSPRALLGDEASLIKREFNSLTPENAMKMGPIHPKEKEYFWSDADSIVAFAQRNKMKLRGHTLCWHNQTPAWMFVDAKGDTVSKTILLQRLKDHITTVVSRYKGKIYAWDVVNEVISDKPGEVYRKSAWYKICGEEYIAKAFQYAHEADPEAQLFYNDYNEIDAAKREKIVTMVTGLKQAGVPIHGVGLQGHWALNEPSAEQLDKTLARFSETGLKIQITELDISVYPKEHNVRAKTAQDFNTEFTAEKEQKQAEIYRTCFELFRKYRSFISGVTFWNVSDRNSWLDNFPVRDRKDYPLLFDQNLKRKNAYGKVAEF</sequence>
<proteinExistence type="inferred from homology"/>
<dbReference type="SUPFAM" id="SSF75005">
    <property type="entry name" value="Arabinanase/levansucrase/invertase"/>
    <property type="match status" value="1"/>
</dbReference>
<keyword evidence="5 8" id="KW-0326">Glycosidase</keyword>
<dbReference type="SUPFAM" id="SSF51445">
    <property type="entry name" value="(Trans)glycosidases"/>
    <property type="match status" value="1"/>
</dbReference>
<feature type="chain" id="PRO_5045088036" description="Beta-xylanase" evidence="9">
    <location>
        <begin position="21"/>
        <end position="681"/>
    </location>
</feature>
<dbReference type="PRINTS" id="PR00134">
    <property type="entry name" value="GLHYDRLASE10"/>
</dbReference>
<evidence type="ECO:0000256" key="6">
    <source>
        <dbReference type="ARBA" id="ARBA00023326"/>
    </source>
</evidence>
<feature type="signal peptide" evidence="9">
    <location>
        <begin position="1"/>
        <end position="20"/>
    </location>
</feature>
<dbReference type="Proteomes" id="UP000613030">
    <property type="component" value="Unassembled WGS sequence"/>
</dbReference>
<comment type="caution">
    <text evidence="11">The sequence shown here is derived from an EMBL/GenBank/DDBJ whole genome shotgun (WGS) entry which is preliminary data.</text>
</comment>
<dbReference type="Gene3D" id="2.115.10.20">
    <property type="entry name" value="Glycosyl hydrolase domain, family 43"/>
    <property type="match status" value="1"/>
</dbReference>
<dbReference type="PROSITE" id="PS00591">
    <property type="entry name" value="GH10_1"/>
    <property type="match status" value="1"/>
</dbReference>
<protein>
    <recommendedName>
        <fullName evidence="8">Beta-xylanase</fullName>
        <ecNumber evidence="8">3.2.1.8</ecNumber>
    </recommendedName>
</protein>
<dbReference type="Pfam" id="PF00331">
    <property type="entry name" value="Glyco_hydro_10"/>
    <property type="match status" value="1"/>
</dbReference>
<evidence type="ECO:0000256" key="7">
    <source>
        <dbReference type="PROSITE-ProRule" id="PRU10061"/>
    </source>
</evidence>
<dbReference type="Pfam" id="PF04616">
    <property type="entry name" value="Glyco_hydro_43"/>
    <property type="match status" value="1"/>
</dbReference>
<evidence type="ECO:0000256" key="3">
    <source>
        <dbReference type="ARBA" id="ARBA00022801"/>
    </source>
</evidence>
<evidence type="ECO:0000256" key="1">
    <source>
        <dbReference type="ARBA" id="ARBA00009865"/>
    </source>
</evidence>
<dbReference type="EC" id="3.2.1.8" evidence="8"/>
<evidence type="ECO:0000256" key="5">
    <source>
        <dbReference type="ARBA" id="ARBA00023295"/>
    </source>
</evidence>
<feature type="active site" description="Nucleophile" evidence="7">
    <location>
        <position position="585"/>
    </location>
</feature>
<gene>
    <name evidence="11" type="ORF">JI741_05570</name>
</gene>
<dbReference type="InterPro" id="IPR052176">
    <property type="entry name" value="Glycosyl_Hydrlase_43_Enz"/>
</dbReference>